<reference evidence="3" key="1">
    <citation type="submission" date="2021-05" db="EMBL/GenBank/DDBJ databases">
        <authorList>
            <person name="Alioto T."/>
            <person name="Alioto T."/>
            <person name="Gomez Garrido J."/>
        </authorList>
    </citation>
    <scope>NUCLEOTIDE SEQUENCE</scope>
</reference>
<dbReference type="InterPro" id="IPR050468">
    <property type="entry name" value="Cuticle_Struct_Prot"/>
</dbReference>
<feature type="region of interest" description="Disordered" evidence="2">
    <location>
        <begin position="129"/>
        <end position="172"/>
    </location>
</feature>
<dbReference type="GO" id="GO:0008010">
    <property type="term" value="F:structural constituent of chitin-based larval cuticle"/>
    <property type="evidence" value="ECO:0007669"/>
    <property type="project" value="TreeGrafter"/>
</dbReference>
<dbReference type="InterPro" id="IPR000618">
    <property type="entry name" value="Insect_cuticle"/>
</dbReference>
<dbReference type="EMBL" id="HBUF01250307">
    <property type="protein sequence ID" value="CAG6679900.1"/>
    <property type="molecule type" value="Transcribed_RNA"/>
</dbReference>
<dbReference type="AlphaFoldDB" id="A0A8D8Z0S3"/>
<dbReference type="EMBL" id="HBUF01409731">
    <property type="protein sequence ID" value="CAG6738814.1"/>
    <property type="molecule type" value="Transcribed_RNA"/>
</dbReference>
<dbReference type="EMBL" id="HBUF01250306">
    <property type="protein sequence ID" value="CAG6679899.1"/>
    <property type="molecule type" value="Transcribed_RNA"/>
</dbReference>
<feature type="compositionally biased region" description="Low complexity" evidence="2">
    <location>
        <begin position="89"/>
        <end position="99"/>
    </location>
</feature>
<evidence type="ECO:0000313" key="3">
    <source>
        <dbReference type="EMBL" id="CAG6738814.1"/>
    </source>
</evidence>
<protein>
    <submittedName>
        <fullName evidence="3">Uncharacterized protein</fullName>
    </submittedName>
</protein>
<dbReference type="EMBL" id="HBUF01409730">
    <property type="protein sequence ID" value="CAG6738813.1"/>
    <property type="molecule type" value="Transcribed_RNA"/>
</dbReference>
<organism evidence="3">
    <name type="scientific">Cacopsylla melanoneura</name>
    <dbReference type="NCBI Taxonomy" id="428564"/>
    <lineage>
        <taxon>Eukaryota</taxon>
        <taxon>Metazoa</taxon>
        <taxon>Ecdysozoa</taxon>
        <taxon>Arthropoda</taxon>
        <taxon>Hexapoda</taxon>
        <taxon>Insecta</taxon>
        <taxon>Pterygota</taxon>
        <taxon>Neoptera</taxon>
        <taxon>Paraneoptera</taxon>
        <taxon>Hemiptera</taxon>
        <taxon>Sternorrhyncha</taxon>
        <taxon>Psylloidea</taxon>
        <taxon>Psyllidae</taxon>
        <taxon>Psyllinae</taxon>
        <taxon>Cacopsylla</taxon>
    </lineage>
</organism>
<dbReference type="PANTHER" id="PTHR10380">
    <property type="entry name" value="CUTICLE PROTEIN"/>
    <property type="match status" value="1"/>
</dbReference>
<evidence type="ECO:0000256" key="2">
    <source>
        <dbReference type="SAM" id="MobiDB-lite"/>
    </source>
</evidence>
<dbReference type="GO" id="GO:0062129">
    <property type="term" value="C:chitin-based extracellular matrix"/>
    <property type="evidence" value="ECO:0007669"/>
    <property type="project" value="TreeGrafter"/>
</dbReference>
<dbReference type="EMBL" id="HBUF01078350">
    <property type="protein sequence ID" value="CAG6631976.1"/>
    <property type="molecule type" value="Transcribed_RNA"/>
</dbReference>
<evidence type="ECO:0000256" key="1">
    <source>
        <dbReference type="PROSITE-ProRule" id="PRU00497"/>
    </source>
</evidence>
<dbReference type="PANTHER" id="PTHR10380:SF238">
    <property type="entry name" value="CUTICULAR PROTEIN 65EA-RELATED"/>
    <property type="match status" value="1"/>
</dbReference>
<dbReference type="Pfam" id="PF00379">
    <property type="entry name" value="Chitin_bind_4"/>
    <property type="match status" value="1"/>
</dbReference>
<keyword evidence="1" id="KW-0193">Cuticle</keyword>
<proteinExistence type="predicted"/>
<feature type="region of interest" description="Disordered" evidence="2">
    <location>
        <begin position="75"/>
        <end position="111"/>
    </location>
</feature>
<sequence>MHKQALGTDGTFNYAFAADNGLKQGESINPDGTRIGAYSYVDPNGQTISVKYSAGKEGFKILQGDHIPKAPVHVEQTPAVPYNPHTGASYSSPGRYSSGSDEEFDYSPPAASHYRKPLSPLYHKAAAGAYSVHEDDDSDDERYNALPSKYSDYDDKGPHNFGSGYNFEFGSK</sequence>
<dbReference type="PROSITE" id="PS51155">
    <property type="entry name" value="CHIT_BIND_RR_2"/>
    <property type="match status" value="1"/>
</dbReference>
<dbReference type="EMBL" id="HBUF01078349">
    <property type="protein sequence ID" value="CAG6631975.1"/>
    <property type="molecule type" value="Transcribed_RNA"/>
</dbReference>
<name>A0A8D8Z0S3_9HEMI</name>
<accession>A0A8D8Z0S3</accession>